<dbReference type="EMBL" id="NQBG01000094">
    <property type="protein sequence ID" value="OYG92336.1"/>
    <property type="molecule type" value="Genomic_DNA"/>
</dbReference>
<dbReference type="RefSeq" id="WP_094312723.1">
    <property type="nucleotide sequence ID" value="NZ_NQBG01000094.1"/>
</dbReference>
<feature type="transmembrane region" description="Helical" evidence="1">
    <location>
        <begin position="184"/>
        <end position="203"/>
    </location>
</feature>
<evidence type="ECO:0000259" key="2">
    <source>
        <dbReference type="Pfam" id="PF01757"/>
    </source>
</evidence>
<keyword evidence="1" id="KW-0472">Membrane</keyword>
<feature type="transmembrane region" description="Helical" evidence="1">
    <location>
        <begin position="260"/>
        <end position="276"/>
    </location>
</feature>
<feature type="transmembrane region" description="Helical" evidence="1">
    <location>
        <begin position="152"/>
        <end position="172"/>
    </location>
</feature>
<comment type="caution">
    <text evidence="3">The sequence shown here is derived from an EMBL/GenBank/DDBJ whole genome shotgun (WGS) entry which is preliminary data.</text>
</comment>
<dbReference type="Pfam" id="PF01757">
    <property type="entry name" value="Acyl_transf_3"/>
    <property type="match status" value="1"/>
</dbReference>
<reference evidence="3 4" key="1">
    <citation type="submission" date="2017-08" db="EMBL/GenBank/DDBJ databases">
        <authorList>
            <person name="Fouts D."/>
            <person name="Sutton G."/>
            <person name="Nguyen K."/>
            <person name="Thamlikitkul V."/>
        </authorList>
    </citation>
    <scope>NUCLEOTIDE SEQUENCE [LARGE SCALE GENOMIC DNA]</scope>
    <source>
        <strain evidence="3 4">ECH+15</strain>
    </source>
</reference>
<dbReference type="AlphaFoldDB" id="A0AAE5N5G6"/>
<dbReference type="InterPro" id="IPR052734">
    <property type="entry name" value="Nod_factor_acetyltransferase"/>
</dbReference>
<feature type="transmembrane region" description="Helical" evidence="1">
    <location>
        <begin position="231"/>
        <end position="253"/>
    </location>
</feature>
<evidence type="ECO:0000313" key="4">
    <source>
        <dbReference type="Proteomes" id="UP000215313"/>
    </source>
</evidence>
<feature type="transmembrane region" description="Helical" evidence="1">
    <location>
        <begin position="129"/>
        <end position="146"/>
    </location>
</feature>
<feature type="transmembrane region" description="Helical" evidence="1">
    <location>
        <begin position="98"/>
        <end position="117"/>
    </location>
</feature>
<dbReference type="Proteomes" id="UP000215313">
    <property type="component" value="Unassembled WGS sequence"/>
</dbReference>
<dbReference type="InterPro" id="IPR002656">
    <property type="entry name" value="Acyl_transf_3_dom"/>
</dbReference>
<evidence type="ECO:0000313" key="3">
    <source>
        <dbReference type="EMBL" id="OYG92336.1"/>
    </source>
</evidence>
<name>A0AAE5N5G6_SHISO</name>
<proteinExistence type="predicted"/>
<sequence length="330" mass="37538">MQHRDAKIDNIKGGLMLLVIFCHVIEPLIKTNSSLSNVYDFIYLFHMPAFVFLSGYLVGNTTPIKWNALLKGIVIPFILFSFIYEIPALLIANSISDYLMVLAPNWILWFLVSILCWRIITPIVMQFRFSLLITIVASILISLTSVDGYTYGAFRTVILFPFYLTGVILNTLYDKVYNLNVKSYMVIVALVILGIVAMMPLPFNRYFLYCVAPFSAFGYTNEMGVIQRIEYYPLAFMTTIAFCLLVANFKVFGVIGRNSLYVYLWHGLIVKFYFWPQILNIMPSTENAVGLALVVSLALGYLFSSKYTVSTTNFLIGALYRLLVKRSVSV</sequence>
<keyword evidence="1" id="KW-0812">Transmembrane</keyword>
<accession>A0AAE5N5G6</accession>
<feature type="transmembrane region" description="Helical" evidence="1">
    <location>
        <begin position="70"/>
        <end position="92"/>
    </location>
</feature>
<dbReference type="PANTHER" id="PTHR37312:SF1">
    <property type="entry name" value="MEMBRANE-BOUND ACYLTRANSFERASE YKRP-RELATED"/>
    <property type="match status" value="1"/>
</dbReference>
<dbReference type="GO" id="GO:0016747">
    <property type="term" value="F:acyltransferase activity, transferring groups other than amino-acyl groups"/>
    <property type="evidence" value="ECO:0007669"/>
    <property type="project" value="InterPro"/>
</dbReference>
<keyword evidence="1" id="KW-1133">Transmembrane helix</keyword>
<organism evidence="3 4">
    <name type="scientific">Shigella sonnei</name>
    <dbReference type="NCBI Taxonomy" id="624"/>
    <lineage>
        <taxon>Bacteria</taxon>
        <taxon>Pseudomonadati</taxon>
        <taxon>Pseudomonadota</taxon>
        <taxon>Gammaproteobacteria</taxon>
        <taxon>Enterobacterales</taxon>
        <taxon>Enterobacteriaceae</taxon>
        <taxon>Shigella</taxon>
    </lineage>
</organism>
<protein>
    <recommendedName>
        <fullName evidence="2">Acyltransferase 3 domain-containing protein</fullName>
    </recommendedName>
</protein>
<feature type="domain" description="Acyltransferase 3" evidence="2">
    <location>
        <begin position="6"/>
        <end position="299"/>
    </location>
</feature>
<dbReference type="PANTHER" id="PTHR37312">
    <property type="entry name" value="MEMBRANE-BOUND ACYLTRANSFERASE YKRP-RELATED"/>
    <property type="match status" value="1"/>
</dbReference>
<evidence type="ECO:0000256" key="1">
    <source>
        <dbReference type="SAM" id="Phobius"/>
    </source>
</evidence>
<feature type="transmembrane region" description="Helical" evidence="1">
    <location>
        <begin position="41"/>
        <end position="58"/>
    </location>
</feature>
<feature type="transmembrane region" description="Helical" evidence="1">
    <location>
        <begin position="288"/>
        <end position="304"/>
    </location>
</feature>
<gene>
    <name evidence="3" type="ORF">CI727_15650</name>
</gene>
<feature type="transmembrane region" description="Helical" evidence="1">
    <location>
        <begin position="12"/>
        <end position="29"/>
    </location>
</feature>